<keyword evidence="5" id="KW-0472">Membrane</keyword>
<organism evidence="8 9">
    <name type="scientific">Lasiosphaeria ovina</name>
    <dbReference type="NCBI Taxonomy" id="92902"/>
    <lineage>
        <taxon>Eukaryota</taxon>
        <taxon>Fungi</taxon>
        <taxon>Dikarya</taxon>
        <taxon>Ascomycota</taxon>
        <taxon>Pezizomycotina</taxon>
        <taxon>Sordariomycetes</taxon>
        <taxon>Sordariomycetidae</taxon>
        <taxon>Sordariales</taxon>
        <taxon>Lasiosphaeriaceae</taxon>
        <taxon>Lasiosphaeria</taxon>
    </lineage>
</organism>
<reference evidence="8" key="2">
    <citation type="submission" date="2023-06" db="EMBL/GenBank/DDBJ databases">
        <authorList>
            <consortium name="Lawrence Berkeley National Laboratory"/>
            <person name="Haridas S."/>
            <person name="Hensen N."/>
            <person name="Bonometti L."/>
            <person name="Westerberg I."/>
            <person name="Brannstrom I.O."/>
            <person name="Guillou S."/>
            <person name="Cros-Aarteil S."/>
            <person name="Calhoun S."/>
            <person name="Kuo A."/>
            <person name="Mondo S."/>
            <person name="Pangilinan J."/>
            <person name="Riley R."/>
            <person name="Labutti K."/>
            <person name="Andreopoulos B."/>
            <person name="Lipzen A."/>
            <person name="Chen C."/>
            <person name="Yanf M."/>
            <person name="Daum C."/>
            <person name="Ng V."/>
            <person name="Clum A."/>
            <person name="Steindorff A."/>
            <person name="Ohm R."/>
            <person name="Martin F."/>
            <person name="Silar P."/>
            <person name="Natvig D."/>
            <person name="Lalanne C."/>
            <person name="Gautier V."/>
            <person name="Ament-Velasquez S.L."/>
            <person name="Kruys A."/>
            <person name="Hutchinson M.I."/>
            <person name="Powell A.J."/>
            <person name="Barry K."/>
            <person name="Miller A.N."/>
            <person name="Grigoriev I.V."/>
            <person name="Debuchy R."/>
            <person name="Gladieux P."/>
            <person name="Thoren M.H."/>
            <person name="Johannesson H."/>
        </authorList>
    </citation>
    <scope>NUCLEOTIDE SEQUENCE</scope>
    <source>
        <strain evidence="8">CBS 958.72</strain>
    </source>
</reference>
<dbReference type="GO" id="GO:0071949">
    <property type="term" value="F:FAD binding"/>
    <property type="evidence" value="ECO:0007669"/>
    <property type="project" value="InterPro"/>
</dbReference>
<name>A0AAE0KH80_9PEZI</name>
<proteinExistence type="predicted"/>
<dbReference type="Gene3D" id="3.30.465.10">
    <property type="match status" value="1"/>
</dbReference>
<dbReference type="InterPro" id="IPR036318">
    <property type="entry name" value="FAD-bd_PCMH-like_sf"/>
</dbReference>
<comment type="subcellular location">
    <subcellularLocation>
        <location evidence="1">Membrane</location>
        <topology evidence="1">Single-pass membrane protein</topology>
    </subcellularLocation>
</comment>
<dbReference type="InterPro" id="IPR016166">
    <property type="entry name" value="FAD-bd_PCMH"/>
</dbReference>
<evidence type="ECO:0000256" key="1">
    <source>
        <dbReference type="ARBA" id="ARBA00004167"/>
    </source>
</evidence>
<protein>
    <recommendedName>
        <fullName evidence="2">Delta(24)-sterol reductase</fullName>
        <ecNumber evidence="2">1.3.1.72</ecNumber>
    </recommendedName>
</protein>
<dbReference type="PANTHER" id="PTHR10801:SF10">
    <property type="entry name" value="FAD BINDING DOMAIN PROTEIN (AFU_ORTHOLOGUE AFUA_6G14300)"/>
    <property type="match status" value="1"/>
</dbReference>
<evidence type="ECO:0000313" key="8">
    <source>
        <dbReference type="EMBL" id="KAK3376165.1"/>
    </source>
</evidence>
<dbReference type="InterPro" id="IPR040165">
    <property type="entry name" value="Diminuto-like"/>
</dbReference>
<dbReference type="SUPFAM" id="SSF56176">
    <property type="entry name" value="FAD-binding/transporter-associated domain-like"/>
    <property type="match status" value="1"/>
</dbReference>
<dbReference type="EMBL" id="JAULSN010000003">
    <property type="protein sequence ID" value="KAK3376165.1"/>
    <property type="molecule type" value="Genomic_DNA"/>
</dbReference>
<gene>
    <name evidence="8" type="ORF">B0T24DRAFT_665190</name>
</gene>
<evidence type="ECO:0000256" key="5">
    <source>
        <dbReference type="ARBA" id="ARBA00023136"/>
    </source>
</evidence>
<dbReference type="GO" id="GO:0016020">
    <property type="term" value="C:membrane"/>
    <property type="evidence" value="ECO:0007669"/>
    <property type="project" value="UniProtKB-SubCell"/>
</dbReference>
<keyword evidence="3" id="KW-0812">Transmembrane</keyword>
<feature type="region of interest" description="Disordered" evidence="6">
    <location>
        <begin position="263"/>
        <end position="295"/>
    </location>
</feature>
<evidence type="ECO:0000256" key="3">
    <source>
        <dbReference type="ARBA" id="ARBA00022692"/>
    </source>
</evidence>
<dbReference type="GO" id="GO:0008202">
    <property type="term" value="P:steroid metabolic process"/>
    <property type="evidence" value="ECO:0007669"/>
    <property type="project" value="TreeGrafter"/>
</dbReference>
<evidence type="ECO:0000313" key="9">
    <source>
        <dbReference type="Proteomes" id="UP001287356"/>
    </source>
</evidence>
<feature type="region of interest" description="Disordered" evidence="6">
    <location>
        <begin position="438"/>
        <end position="461"/>
    </location>
</feature>
<dbReference type="AlphaFoldDB" id="A0AAE0KH80"/>
<dbReference type="InterPro" id="IPR016169">
    <property type="entry name" value="FAD-bd_PCMH_sub2"/>
</dbReference>
<dbReference type="EC" id="1.3.1.72" evidence="2"/>
<dbReference type="InterPro" id="IPR006094">
    <property type="entry name" value="Oxid_FAD_bind_N"/>
</dbReference>
<dbReference type="GO" id="GO:0000246">
    <property type="term" value="F:Delta24(24-1) sterol reductase activity"/>
    <property type="evidence" value="ECO:0007669"/>
    <property type="project" value="TreeGrafter"/>
</dbReference>
<evidence type="ECO:0000259" key="7">
    <source>
        <dbReference type="PROSITE" id="PS51387"/>
    </source>
</evidence>
<evidence type="ECO:0000256" key="4">
    <source>
        <dbReference type="ARBA" id="ARBA00022989"/>
    </source>
</evidence>
<feature type="compositionally biased region" description="Low complexity" evidence="6">
    <location>
        <begin position="438"/>
        <end position="455"/>
    </location>
</feature>
<dbReference type="GO" id="GO:0005737">
    <property type="term" value="C:cytoplasm"/>
    <property type="evidence" value="ECO:0007669"/>
    <property type="project" value="TreeGrafter"/>
</dbReference>
<accession>A0AAE0KH80</accession>
<sequence length="611" mass="67286">MPNPEPNMSTPARDPDMNVQHDAAVNRIASEVRALFAQRKPFRVFHGSTNSTRPGHGAQTVDISALSNVLSIDQTTRTAVVEPNVPMDQLVQATLARGLVPPVVMEFPGITAGGGFAGSAGESSSFRHGYFDEAVRSVEIVLATGDVVRASADENADLFRGARGSAGTLGIVTRLELALVPARRFVRLVYRSYASVDDTIAAVKAATEDPANDYVDGILFSPDRGLVMVGRMTDDIPTNKKPQRFSRPRDPWFYLHAEARSREHRKQQQQKHHQTPKQNQKHQATEHQTTNDSDTEITDHIPLAEYLFRYDRGGFWAGGEGFRYFWFVPFCGPARWLLDDFMHTRMLFRALQGGGPSMSFRGVVQDVALPYAAAADFVDYAAAELAVWPLWLCPLRAAAQPTFHPSYCVGGSSPLSSGVSAVASSCSTGSSSPCSSCGSCSPSSPQAEQQDQEQPQPQPMLNIGVWGAASGDLATFVQQNRALEAKLAHLGGRKVLYAHTYYSEDEFWALYDRPWYDGLRAKYQATTLPSIYDKVHVDVAGLMARRGQGGRWPAAWVRRLADVWPVPGLAGIFRAIRSRDYKIHRQPFLAYWEERNVNVQPTTPGQGEGTE</sequence>
<evidence type="ECO:0000256" key="2">
    <source>
        <dbReference type="ARBA" id="ARBA00012405"/>
    </source>
</evidence>
<evidence type="ECO:0000256" key="6">
    <source>
        <dbReference type="SAM" id="MobiDB-lite"/>
    </source>
</evidence>
<feature type="domain" description="FAD-binding PCMH-type" evidence="7">
    <location>
        <begin position="17"/>
        <end position="182"/>
    </location>
</feature>
<dbReference type="Pfam" id="PF01565">
    <property type="entry name" value="FAD_binding_4"/>
    <property type="match status" value="1"/>
</dbReference>
<keyword evidence="4" id="KW-1133">Transmembrane helix</keyword>
<feature type="compositionally biased region" description="Basic residues" evidence="6">
    <location>
        <begin position="263"/>
        <end position="275"/>
    </location>
</feature>
<dbReference type="GO" id="GO:0050614">
    <property type="term" value="F:Delta24-sterol reductase activity"/>
    <property type="evidence" value="ECO:0007669"/>
    <property type="project" value="UniProtKB-EC"/>
</dbReference>
<dbReference type="PANTHER" id="PTHR10801">
    <property type="entry name" value="24-DEHYDROCHOLESTEROL REDUCTASE"/>
    <property type="match status" value="1"/>
</dbReference>
<dbReference type="PROSITE" id="PS51387">
    <property type="entry name" value="FAD_PCMH"/>
    <property type="match status" value="1"/>
</dbReference>
<keyword evidence="9" id="KW-1185">Reference proteome</keyword>
<reference evidence="8" key="1">
    <citation type="journal article" date="2023" name="Mol. Phylogenet. Evol.">
        <title>Genome-scale phylogeny and comparative genomics of the fungal order Sordariales.</title>
        <authorList>
            <person name="Hensen N."/>
            <person name="Bonometti L."/>
            <person name="Westerberg I."/>
            <person name="Brannstrom I.O."/>
            <person name="Guillou S."/>
            <person name="Cros-Aarteil S."/>
            <person name="Calhoun S."/>
            <person name="Haridas S."/>
            <person name="Kuo A."/>
            <person name="Mondo S."/>
            <person name="Pangilinan J."/>
            <person name="Riley R."/>
            <person name="LaButti K."/>
            <person name="Andreopoulos B."/>
            <person name="Lipzen A."/>
            <person name="Chen C."/>
            <person name="Yan M."/>
            <person name="Daum C."/>
            <person name="Ng V."/>
            <person name="Clum A."/>
            <person name="Steindorff A."/>
            <person name="Ohm R.A."/>
            <person name="Martin F."/>
            <person name="Silar P."/>
            <person name="Natvig D.O."/>
            <person name="Lalanne C."/>
            <person name="Gautier V."/>
            <person name="Ament-Velasquez S.L."/>
            <person name="Kruys A."/>
            <person name="Hutchinson M.I."/>
            <person name="Powell A.J."/>
            <person name="Barry K."/>
            <person name="Miller A.N."/>
            <person name="Grigoriev I.V."/>
            <person name="Debuchy R."/>
            <person name="Gladieux P."/>
            <person name="Hiltunen Thoren M."/>
            <person name="Johannesson H."/>
        </authorList>
    </citation>
    <scope>NUCLEOTIDE SEQUENCE</scope>
    <source>
        <strain evidence="8">CBS 958.72</strain>
    </source>
</reference>
<dbReference type="Proteomes" id="UP001287356">
    <property type="component" value="Unassembled WGS sequence"/>
</dbReference>
<comment type="caution">
    <text evidence="8">The sequence shown here is derived from an EMBL/GenBank/DDBJ whole genome shotgun (WGS) entry which is preliminary data.</text>
</comment>